<feature type="transmembrane region" description="Helical" evidence="2">
    <location>
        <begin position="31"/>
        <end position="54"/>
    </location>
</feature>
<dbReference type="EMBL" id="VUYU01000017">
    <property type="protein sequence ID" value="NHZ36417.1"/>
    <property type="molecule type" value="Genomic_DNA"/>
</dbReference>
<organism evidence="3 4">
    <name type="scientific">Massilia rubra</name>
    <dbReference type="NCBI Taxonomy" id="2607910"/>
    <lineage>
        <taxon>Bacteria</taxon>
        <taxon>Pseudomonadati</taxon>
        <taxon>Pseudomonadota</taxon>
        <taxon>Betaproteobacteria</taxon>
        <taxon>Burkholderiales</taxon>
        <taxon>Oxalobacteraceae</taxon>
        <taxon>Telluria group</taxon>
        <taxon>Massilia</taxon>
    </lineage>
</organism>
<accession>A0ABX0LPW4</accession>
<dbReference type="Proteomes" id="UP000785613">
    <property type="component" value="Unassembled WGS sequence"/>
</dbReference>
<proteinExistence type="predicted"/>
<feature type="region of interest" description="Disordered" evidence="1">
    <location>
        <begin position="144"/>
        <end position="168"/>
    </location>
</feature>
<gene>
    <name evidence="3" type="ORF">F0185_22885</name>
</gene>
<dbReference type="RefSeq" id="WP_167228415.1">
    <property type="nucleotide sequence ID" value="NZ_VUYU01000017.1"/>
</dbReference>
<evidence type="ECO:0000256" key="1">
    <source>
        <dbReference type="SAM" id="MobiDB-lite"/>
    </source>
</evidence>
<keyword evidence="2" id="KW-0812">Transmembrane</keyword>
<comment type="caution">
    <text evidence="3">The sequence shown here is derived from an EMBL/GenBank/DDBJ whole genome shotgun (WGS) entry which is preliminary data.</text>
</comment>
<evidence type="ECO:0000313" key="3">
    <source>
        <dbReference type="EMBL" id="NHZ36417.1"/>
    </source>
</evidence>
<keyword evidence="2" id="KW-0472">Membrane</keyword>
<evidence type="ECO:0000256" key="2">
    <source>
        <dbReference type="SAM" id="Phobius"/>
    </source>
</evidence>
<keyword evidence="2" id="KW-1133">Transmembrane helix</keyword>
<sequence>MDVEPLSESGPLHEIGTPHPWSRVVVSTLGWIAKILAWLLMLAIPSCIGLRMYLDRAEPLPDMLGCYQSAYDTVCFMPDGHFEQRTSAGVVHNTGTFTIYVDGSGVMEARYFVDVCPWCDGTPADREEVIQPLDEPLIGPNFRRGPMGGKEVTYKKKSADGSPAPSRY</sequence>
<name>A0ABX0LPW4_9BURK</name>
<evidence type="ECO:0000313" key="4">
    <source>
        <dbReference type="Proteomes" id="UP000785613"/>
    </source>
</evidence>
<protein>
    <recommendedName>
        <fullName evidence="5">DUF2946 domain-containing protein</fullName>
    </recommendedName>
</protein>
<evidence type="ECO:0008006" key="5">
    <source>
        <dbReference type="Google" id="ProtNLM"/>
    </source>
</evidence>
<keyword evidence="4" id="KW-1185">Reference proteome</keyword>
<reference evidence="3 4" key="1">
    <citation type="submission" date="2019-09" db="EMBL/GenBank/DDBJ databases">
        <title>Taxonomy of Antarctic Massilia spp.: description of Massilia rubra sp. nov., Massilia aquatica sp. nov., Massilia mucilaginosa sp. nov., Massilia frigida sp. nov. isolated from streams, lakes and regoliths.</title>
        <authorList>
            <person name="Holochova P."/>
            <person name="Sedlacek I."/>
            <person name="Kralova S."/>
            <person name="Maslanova I."/>
            <person name="Busse H.-J."/>
            <person name="Stankova E."/>
            <person name="Vrbovska V."/>
            <person name="Kovarovic V."/>
            <person name="Bartak M."/>
            <person name="Svec P."/>
            <person name="Pantucek R."/>
        </authorList>
    </citation>
    <scope>NUCLEOTIDE SEQUENCE [LARGE SCALE GENOMIC DNA]</scope>
    <source>
        <strain evidence="3 4">CCM 8692</strain>
    </source>
</reference>